<reference evidence="1 2" key="1">
    <citation type="submission" date="2014-04" db="EMBL/GenBank/DDBJ databases">
        <title>The Genome Sequence of Thermoanaerobaculum aquaticum MP-01, The First Cultivated Group 23 Acidobacterium.</title>
        <authorList>
            <person name="Stamps B.W."/>
            <person name="Losey N.A."/>
            <person name="Lawson P.A."/>
            <person name="Stevenson B.S."/>
        </authorList>
    </citation>
    <scope>NUCLEOTIDE SEQUENCE [LARGE SCALE GENOMIC DNA]</scope>
    <source>
        <strain evidence="1 2">MP-01</strain>
    </source>
</reference>
<dbReference type="STRING" id="1312852.EG19_06815"/>
<comment type="caution">
    <text evidence="1">The sequence shown here is derived from an EMBL/GenBank/DDBJ whole genome shotgun (WGS) entry which is preliminary data.</text>
</comment>
<protein>
    <submittedName>
        <fullName evidence="1">Uncharacterized protein</fullName>
    </submittedName>
</protein>
<dbReference type="EMBL" id="JMFG01000025">
    <property type="protein sequence ID" value="KDA53192.1"/>
    <property type="molecule type" value="Genomic_DNA"/>
</dbReference>
<accession>A0A062XKW2</accession>
<evidence type="ECO:0000313" key="2">
    <source>
        <dbReference type="Proteomes" id="UP000027284"/>
    </source>
</evidence>
<dbReference type="Proteomes" id="UP000027284">
    <property type="component" value="Unassembled WGS sequence"/>
</dbReference>
<dbReference type="RefSeq" id="WP_038050002.1">
    <property type="nucleotide sequence ID" value="NZ_JMFG01000025.1"/>
</dbReference>
<proteinExistence type="predicted"/>
<gene>
    <name evidence="1" type="ORF">EG19_06815</name>
</gene>
<keyword evidence="2" id="KW-1185">Reference proteome</keyword>
<organism evidence="1 2">
    <name type="scientific">Thermoanaerobaculum aquaticum</name>
    <dbReference type="NCBI Taxonomy" id="1312852"/>
    <lineage>
        <taxon>Bacteria</taxon>
        <taxon>Pseudomonadati</taxon>
        <taxon>Acidobacteriota</taxon>
        <taxon>Thermoanaerobaculia</taxon>
        <taxon>Thermoanaerobaculales</taxon>
        <taxon>Thermoanaerobaculaceae</taxon>
        <taxon>Thermoanaerobaculum</taxon>
    </lineage>
</organism>
<sequence length="341" mass="37128">MAPRVLLIVTRVAGLDVDKDLLRTWGVDPENTGPWYFDERGTGSTDLPKDGLAVVILRGDSQINAGVDVGTRIKNAVKDTGVDDICLFVHPGGAAMSAAEFVGSQWPESDPWRRVCARDFSTVGDGAAVRNSLIELGTYANGRNQHSFRQLLNVILAACQNNPMDKSLQAVLGDPEQRKKRGLPRKAPTAAPADPIATIIHDVVSGFDAVLLDLQTAQENPESWTEEVKNEARKNIETALARLRFLAGGGVNPTEDVRAWAERRGWPQEGSPLLSSEEAKTSIQSSLQGVEGIRAKLYGSAAANWPKERFASVHSELKGWVDELVSSLERSRRGKREQTQG</sequence>
<dbReference type="AlphaFoldDB" id="A0A062XKW2"/>
<name>A0A062XKW2_9BACT</name>
<evidence type="ECO:0000313" key="1">
    <source>
        <dbReference type="EMBL" id="KDA53192.1"/>
    </source>
</evidence>